<dbReference type="SUPFAM" id="SSF69118">
    <property type="entry name" value="AhpD-like"/>
    <property type="match status" value="1"/>
</dbReference>
<proteinExistence type="predicted"/>
<sequence>MKNIEALEIHEAPGKSRQLLEDIAARRGSVGEMISTMAHSPALLEGFLTLSRSMKRSKLPRTTSEKISLAVQQWIGCGACLQAHGDAARGLGLTESDIDLARQGTSTDAREAALIQFALQILAEPSAITPAEVEALRGHGWTDRSIIEVVGVVVLNQMTGSFNLVAGIEPAEDTAAPGPMAR</sequence>
<dbReference type="InterPro" id="IPR003779">
    <property type="entry name" value="CMD-like"/>
</dbReference>
<dbReference type="Pfam" id="PF02627">
    <property type="entry name" value="CMD"/>
    <property type="match status" value="1"/>
</dbReference>
<keyword evidence="2" id="KW-0560">Oxidoreductase</keyword>
<evidence type="ECO:0000259" key="1">
    <source>
        <dbReference type="Pfam" id="PF02627"/>
    </source>
</evidence>
<dbReference type="STRING" id="882086.SacxiDRAFT_0109"/>
<protein>
    <submittedName>
        <fullName evidence="2">Alkylhydroperoxidase AhpD family core domain protein</fullName>
    </submittedName>
</protein>
<accession>I0UWY9</accession>
<gene>
    <name evidence="2" type="ORF">SacxiDRAFT_0109</name>
</gene>
<reference evidence="2 3" key="1">
    <citation type="submission" date="2012-01" db="EMBL/GenBank/DDBJ databases">
        <title>Improved High-Quality Draft sequence of Saccharomonospora xinjiangensis XJ-54.</title>
        <authorList>
            <consortium name="US DOE Joint Genome Institute"/>
            <person name="Lucas S."/>
            <person name="Han J."/>
            <person name="Lapidus A."/>
            <person name="Cheng J.-F."/>
            <person name="Goodwin L."/>
            <person name="Pitluck S."/>
            <person name="Peters L."/>
            <person name="Mikhailova N."/>
            <person name="Teshima H."/>
            <person name="Detter J.C."/>
            <person name="Han C."/>
            <person name="Tapia R."/>
            <person name="Land M."/>
            <person name="Hauser L."/>
            <person name="Kyrpides N."/>
            <person name="Ivanova N."/>
            <person name="Pagani I."/>
            <person name="Brambilla E.-M."/>
            <person name="Klenk H.-P."/>
            <person name="Woyke T."/>
        </authorList>
    </citation>
    <scope>NUCLEOTIDE SEQUENCE [LARGE SCALE GENOMIC DNA]</scope>
    <source>
        <strain evidence="2 3">XJ-54</strain>
    </source>
</reference>
<dbReference type="InterPro" id="IPR029032">
    <property type="entry name" value="AhpD-like"/>
</dbReference>
<dbReference type="EMBL" id="JH636049">
    <property type="protein sequence ID" value="EID52392.1"/>
    <property type="molecule type" value="Genomic_DNA"/>
</dbReference>
<dbReference type="PANTHER" id="PTHR35446:SF3">
    <property type="entry name" value="CMD DOMAIN-CONTAINING PROTEIN"/>
    <property type="match status" value="1"/>
</dbReference>
<dbReference type="HOGENOM" id="CLU_082760_5_0_11"/>
<feature type="domain" description="Carboxymuconolactone decarboxylase-like" evidence="1">
    <location>
        <begin position="41"/>
        <end position="113"/>
    </location>
</feature>
<dbReference type="GO" id="GO:0051920">
    <property type="term" value="F:peroxiredoxin activity"/>
    <property type="evidence" value="ECO:0007669"/>
    <property type="project" value="InterPro"/>
</dbReference>
<dbReference type="InterPro" id="IPR004675">
    <property type="entry name" value="AhpD_core"/>
</dbReference>
<dbReference type="AlphaFoldDB" id="I0UWY9"/>
<dbReference type="PANTHER" id="PTHR35446">
    <property type="entry name" value="SI:CH211-175M2.5"/>
    <property type="match status" value="1"/>
</dbReference>
<name>I0UWY9_9PSEU</name>
<keyword evidence="3" id="KW-1185">Reference proteome</keyword>
<dbReference type="eggNOG" id="COG2128">
    <property type="taxonomic scope" value="Bacteria"/>
</dbReference>
<keyword evidence="2" id="KW-0575">Peroxidase</keyword>
<dbReference type="NCBIfam" id="TIGR00778">
    <property type="entry name" value="ahpD_dom"/>
    <property type="match status" value="1"/>
</dbReference>
<dbReference type="RefSeq" id="WP_006236491.1">
    <property type="nucleotide sequence ID" value="NZ_JH636049.1"/>
</dbReference>
<evidence type="ECO:0000313" key="2">
    <source>
        <dbReference type="EMBL" id="EID52392.1"/>
    </source>
</evidence>
<dbReference type="Gene3D" id="1.20.1290.10">
    <property type="entry name" value="AhpD-like"/>
    <property type="match status" value="1"/>
</dbReference>
<dbReference type="Proteomes" id="UP000004691">
    <property type="component" value="Unassembled WGS sequence"/>
</dbReference>
<organism evidence="2 3">
    <name type="scientific">Saccharomonospora xinjiangensis XJ-54</name>
    <dbReference type="NCBI Taxonomy" id="882086"/>
    <lineage>
        <taxon>Bacteria</taxon>
        <taxon>Bacillati</taxon>
        <taxon>Actinomycetota</taxon>
        <taxon>Actinomycetes</taxon>
        <taxon>Pseudonocardiales</taxon>
        <taxon>Pseudonocardiaceae</taxon>
        <taxon>Saccharomonospora</taxon>
    </lineage>
</organism>
<dbReference type="OrthoDB" id="122912at2"/>
<evidence type="ECO:0000313" key="3">
    <source>
        <dbReference type="Proteomes" id="UP000004691"/>
    </source>
</evidence>